<reference evidence="3" key="2">
    <citation type="submission" date="2015-01" db="EMBL/GenBank/DDBJ databases">
        <title>Complete Genome of Bacillus megaterium Siphophage Stills.</title>
        <authorList>
            <person name="Lee S.S."/>
            <person name="Kongari R.R."/>
            <person name="Hernandez A.C."/>
            <person name="Everett G.F.K."/>
        </authorList>
    </citation>
    <scope>NUCLEOTIDE SEQUENCE [LARGE SCALE GENOMIC DNA]</scope>
</reference>
<gene>
    <name evidence="2" type="ORF">CPT_Stills41</name>
</gene>
<sequence>MPFNANNTTQPPFQPGCMTLTNDEVIKVQDKCAELEATFEPNDFQPVINDNWIIARYNESNNYTEAVNGDTYNVIKGYNRDVNTQGIGQDAEGNGIIIPEPEQPTEEPTEEAPVEEQPVEQPTEEKEPTEEV</sequence>
<protein>
    <submittedName>
        <fullName evidence="2">Uncharacterized protein</fullName>
    </submittedName>
</protein>
<evidence type="ECO:0000313" key="2">
    <source>
        <dbReference type="EMBL" id="AKC02669.1"/>
    </source>
</evidence>
<feature type="compositionally biased region" description="Acidic residues" evidence="1">
    <location>
        <begin position="103"/>
        <end position="118"/>
    </location>
</feature>
<proteinExistence type="predicted"/>
<accession>A0A0E3T6B1</accession>
<dbReference type="GeneID" id="26660997"/>
<dbReference type="RefSeq" id="YP_009196926.1">
    <property type="nucleotide sequence ID" value="NC_028777.1"/>
</dbReference>
<organism evidence="2 3">
    <name type="scientific">Bacillus phage Stills</name>
    <dbReference type="NCBI Taxonomy" id="1610833"/>
    <lineage>
        <taxon>Viruses</taxon>
        <taxon>Duplodnaviria</taxon>
        <taxon>Heunggongvirae</taxon>
        <taxon>Uroviricota</taxon>
        <taxon>Caudoviricetes</taxon>
        <taxon>Slashvirus</taxon>
        <taxon>Slashvirus stills</taxon>
    </lineage>
</organism>
<evidence type="ECO:0000313" key="3">
    <source>
        <dbReference type="Proteomes" id="UP000033016"/>
    </source>
</evidence>
<dbReference type="KEGG" id="vg:26660997"/>
<dbReference type="EMBL" id="KP696448">
    <property type="protein sequence ID" value="AKC02669.1"/>
    <property type="molecule type" value="Genomic_DNA"/>
</dbReference>
<name>A0A0E3T6B1_9CAUD</name>
<dbReference type="Proteomes" id="UP000033016">
    <property type="component" value="Segment"/>
</dbReference>
<evidence type="ECO:0000256" key="1">
    <source>
        <dbReference type="SAM" id="MobiDB-lite"/>
    </source>
</evidence>
<keyword evidence="3" id="KW-1185">Reference proteome</keyword>
<feature type="region of interest" description="Disordered" evidence="1">
    <location>
        <begin position="85"/>
        <end position="132"/>
    </location>
</feature>
<reference evidence="2 3" key="1">
    <citation type="journal article" date="2015" name="Genome Announc.">
        <title>Complete Genome Sequence of Bacillus megaterium Siphophage Stills.</title>
        <authorList>
            <person name="Lee S.S."/>
            <person name="Kongari R.R."/>
            <person name="Hernandez A.C."/>
            <person name="Kuty Everett G.F."/>
        </authorList>
    </citation>
    <scope>NUCLEOTIDE SEQUENCE [LARGE SCALE GENOMIC DNA]</scope>
</reference>